<keyword evidence="3" id="KW-1185">Reference proteome</keyword>
<dbReference type="EMBL" id="CP001999">
    <property type="protein sequence ID" value="ADG91713.1"/>
    <property type="molecule type" value="Genomic_DNA"/>
</dbReference>
<dbReference type="SUPFAM" id="SSF50331">
    <property type="entry name" value="MOP-like"/>
    <property type="match status" value="1"/>
</dbReference>
<reference evidence="2 3" key="1">
    <citation type="journal article" date="2010" name="Stand. Genomic Sci.">
        <title>Complete genome sequence of Arcobacter nitrofigilis type strain (CI).</title>
        <authorList>
            <person name="Pati A."/>
            <person name="Gronow S."/>
            <person name="Lapidus A."/>
            <person name="Copeland A."/>
            <person name="Glavina Del Rio T."/>
            <person name="Nolan M."/>
            <person name="Lucas S."/>
            <person name="Tice H."/>
            <person name="Cheng J.F."/>
            <person name="Han C."/>
            <person name="Chertkov O."/>
            <person name="Bruce D."/>
            <person name="Tapia R."/>
            <person name="Goodwin L."/>
            <person name="Pitluck S."/>
            <person name="Liolios K."/>
            <person name="Ivanova N."/>
            <person name="Mavromatis K."/>
            <person name="Chen A."/>
            <person name="Palaniappan K."/>
            <person name="Land M."/>
            <person name="Hauser L."/>
            <person name="Chang Y.J."/>
            <person name="Jeffries C.D."/>
            <person name="Detter J.C."/>
            <person name="Rohde M."/>
            <person name="Goker M."/>
            <person name="Bristow J."/>
            <person name="Eisen J.A."/>
            <person name="Markowitz V."/>
            <person name="Hugenholtz P."/>
            <person name="Klenk H.P."/>
            <person name="Kyrpides N.C."/>
        </authorList>
    </citation>
    <scope>NUCLEOTIDE SEQUENCE [LARGE SCALE GENOMIC DNA]</scope>
    <source>
        <strain evidence="3">ATCC 33309 / DSM 7299 / CCUG 15893 / LMG 7604 / NCTC 12251 / CI</strain>
    </source>
</reference>
<dbReference type="InterPro" id="IPR008995">
    <property type="entry name" value="Mo/tungstate-bd_C_term_dom"/>
</dbReference>
<dbReference type="InterPro" id="IPR005116">
    <property type="entry name" value="Transp-assoc_OB_typ1"/>
</dbReference>
<dbReference type="Proteomes" id="UP000000939">
    <property type="component" value="Chromosome"/>
</dbReference>
<dbReference type="AlphaFoldDB" id="D5V3K2"/>
<dbReference type="RefSeq" id="WP_013133858.1">
    <property type="nucleotide sequence ID" value="NC_014166.1"/>
</dbReference>
<evidence type="ECO:0000259" key="1">
    <source>
        <dbReference type="Pfam" id="PF03459"/>
    </source>
</evidence>
<gene>
    <name evidence="2" type="ordered locus">Arnit_0043</name>
</gene>
<evidence type="ECO:0000313" key="2">
    <source>
        <dbReference type="EMBL" id="ADG91713.1"/>
    </source>
</evidence>
<dbReference type="KEGG" id="ant:Arnit_0043"/>
<name>D5V3K2_ARCNC</name>
<sequence>MNKIEAIISQIDNIDNLNIVQFDFLGIKLKMMSLDLNENIKIGQNVILVAKATNIILARDFKGMISFSNQINGKIDNIENGKLLCSVTIKAEDSYFQSIITQASAKKMNLKKDDEINIFIKASDLSIEEIINV</sequence>
<evidence type="ECO:0000313" key="3">
    <source>
        <dbReference type="Proteomes" id="UP000000939"/>
    </source>
</evidence>
<accession>D5V3K2</accession>
<dbReference type="OrthoDB" id="5339701at2"/>
<proteinExistence type="predicted"/>
<dbReference type="Gene3D" id="2.40.50.100">
    <property type="match status" value="1"/>
</dbReference>
<dbReference type="HOGENOM" id="CLU_129782_1_0_7"/>
<dbReference type="STRING" id="572480.Arnit_0043"/>
<dbReference type="Pfam" id="PF03459">
    <property type="entry name" value="TOBE"/>
    <property type="match status" value="1"/>
</dbReference>
<feature type="domain" description="Transport-associated OB type 1" evidence="1">
    <location>
        <begin position="67"/>
        <end position="125"/>
    </location>
</feature>
<organism evidence="2 3">
    <name type="scientific">Arcobacter nitrofigilis (strain ATCC 33309 / DSM 7299 / CCUG 15893 / LMG 7604 / NCTC 12251 / CI)</name>
    <name type="common">Campylobacter nitrofigilis</name>
    <dbReference type="NCBI Taxonomy" id="572480"/>
    <lineage>
        <taxon>Bacteria</taxon>
        <taxon>Pseudomonadati</taxon>
        <taxon>Campylobacterota</taxon>
        <taxon>Epsilonproteobacteria</taxon>
        <taxon>Campylobacterales</taxon>
        <taxon>Arcobacteraceae</taxon>
        <taxon>Arcobacter</taxon>
    </lineage>
</organism>
<protein>
    <submittedName>
        <fullName evidence="2">TOBE domain protein</fullName>
    </submittedName>
</protein>
<dbReference type="eggNOG" id="COG3585">
    <property type="taxonomic scope" value="Bacteria"/>
</dbReference>